<dbReference type="Pfam" id="PF00005">
    <property type="entry name" value="ABC_tran"/>
    <property type="match status" value="1"/>
</dbReference>
<keyword evidence="4" id="KW-0067">ATP-binding</keyword>
<dbReference type="PATRIC" id="fig|1150469.3.peg.3045"/>
<dbReference type="SUPFAM" id="SSF52540">
    <property type="entry name" value="P-loop containing nucleoside triphosphate hydrolases"/>
    <property type="match status" value="1"/>
</dbReference>
<dbReference type="EC" id="3.6.3.27" evidence="6"/>
<dbReference type="PANTHER" id="PTHR43553:SF24">
    <property type="entry name" value="ENERGY-COUPLING FACTOR TRANSPORTER ATP-BINDING PROTEIN ECFA1"/>
    <property type="match status" value="1"/>
</dbReference>
<dbReference type="InterPro" id="IPR015856">
    <property type="entry name" value="ABC_transpr_CbiO/EcfA_su"/>
</dbReference>
<dbReference type="AlphaFoldDB" id="H6SNH5"/>
<dbReference type="EMBL" id="HE663493">
    <property type="protein sequence ID" value="CCG09306.1"/>
    <property type="molecule type" value="Genomic_DNA"/>
</dbReference>
<dbReference type="InterPro" id="IPR003439">
    <property type="entry name" value="ABC_transporter-like_ATP-bd"/>
</dbReference>
<dbReference type="Gene3D" id="3.40.50.300">
    <property type="entry name" value="P-loop containing nucleotide triphosphate hydrolases"/>
    <property type="match status" value="1"/>
</dbReference>
<dbReference type="PANTHER" id="PTHR43553">
    <property type="entry name" value="HEAVY METAL TRANSPORTER"/>
    <property type="match status" value="1"/>
</dbReference>
<evidence type="ECO:0000256" key="2">
    <source>
        <dbReference type="ARBA" id="ARBA00022448"/>
    </source>
</evidence>
<evidence type="ECO:0000256" key="3">
    <source>
        <dbReference type="ARBA" id="ARBA00022741"/>
    </source>
</evidence>
<evidence type="ECO:0000259" key="5">
    <source>
        <dbReference type="PROSITE" id="PS50893"/>
    </source>
</evidence>
<dbReference type="KEGG" id="rpm:RSPPHO_02680"/>
<keyword evidence="7" id="KW-1185">Reference proteome</keyword>
<dbReference type="CDD" id="cd03225">
    <property type="entry name" value="ABC_cobalt_CbiO_domain1"/>
    <property type="match status" value="1"/>
</dbReference>
<dbReference type="InterPro" id="IPR050095">
    <property type="entry name" value="ECF_ABC_transporter_ATP-bd"/>
</dbReference>
<keyword evidence="2" id="KW-0813">Transport</keyword>
<accession>H6SNH5</accession>
<dbReference type="PROSITE" id="PS50893">
    <property type="entry name" value="ABC_TRANSPORTER_2"/>
    <property type="match status" value="1"/>
</dbReference>
<evidence type="ECO:0000256" key="1">
    <source>
        <dbReference type="ARBA" id="ARBA00005417"/>
    </source>
</evidence>
<dbReference type="InterPro" id="IPR017871">
    <property type="entry name" value="ABC_transporter-like_CS"/>
</dbReference>
<protein>
    <submittedName>
        <fullName evidence="6">ABC transporter component</fullName>
        <ecNumber evidence="6">3.6.3.27</ecNumber>
    </submittedName>
</protein>
<gene>
    <name evidence="6" type="ORF">RSPPHO_02680</name>
</gene>
<organism evidence="6 7">
    <name type="scientific">Pararhodospirillum photometricum DSM 122</name>
    <dbReference type="NCBI Taxonomy" id="1150469"/>
    <lineage>
        <taxon>Bacteria</taxon>
        <taxon>Pseudomonadati</taxon>
        <taxon>Pseudomonadota</taxon>
        <taxon>Alphaproteobacteria</taxon>
        <taxon>Rhodospirillales</taxon>
        <taxon>Rhodospirillaceae</taxon>
        <taxon>Pararhodospirillum</taxon>
    </lineage>
</organism>
<keyword evidence="3" id="KW-0547">Nucleotide-binding</keyword>
<name>H6SNH5_PARPM</name>
<sequence length="217" mass="23113">MVSLIEVHDVAFAYPGRPRVLDGATLALQPGERLGLRGDNGAGKSTLLRLIVGLGRPTHGEIRAFGRARVGEADFLEVRRRCGYVFQDPDDQLFCPSVLEDVAFGPLNLGQTPAQARARARDALARVGLAGFEERVPHALSGGEKRLVALAGVLAMDPEVLLLDEPTTALDATATARLLALLATLPQAMILVSHDPRAHKLETRAVALHAGRVVPSS</sequence>
<dbReference type="Proteomes" id="UP000033220">
    <property type="component" value="Chromosome DSM 122"/>
</dbReference>
<keyword evidence="6" id="KW-0378">Hydrolase</keyword>
<evidence type="ECO:0000256" key="4">
    <source>
        <dbReference type="ARBA" id="ARBA00022840"/>
    </source>
</evidence>
<dbReference type="GO" id="GO:0016887">
    <property type="term" value="F:ATP hydrolysis activity"/>
    <property type="evidence" value="ECO:0007669"/>
    <property type="project" value="InterPro"/>
</dbReference>
<reference evidence="6 7" key="1">
    <citation type="submission" date="2012-02" db="EMBL/GenBank/DDBJ databases">
        <title>Shotgun genome sequence of Phaeospirillum photometricum DSM 122.</title>
        <authorList>
            <person name="Duquesne K."/>
            <person name="Sturgis J."/>
        </authorList>
    </citation>
    <scope>NUCLEOTIDE SEQUENCE [LARGE SCALE GENOMIC DNA]</scope>
    <source>
        <strain evidence="7">DSM122</strain>
    </source>
</reference>
<proteinExistence type="inferred from homology"/>
<feature type="domain" description="ABC transporter" evidence="5">
    <location>
        <begin position="5"/>
        <end position="217"/>
    </location>
</feature>
<dbReference type="GO" id="GO:0042626">
    <property type="term" value="F:ATPase-coupled transmembrane transporter activity"/>
    <property type="evidence" value="ECO:0007669"/>
    <property type="project" value="TreeGrafter"/>
</dbReference>
<evidence type="ECO:0000313" key="6">
    <source>
        <dbReference type="EMBL" id="CCG09306.1"/>
    </source>
</evidence>
<evidence type="ECO:0000313" key="7">
    <source>
        <dbReference type="Proteomes" id="UP000033220"/>
    </source>
</evidence>
<dbReference type="InterPro" id="IPR027417">
    <property type="entry name" value="P-loop_NTPase"/>
</dbReference>
<dbReference type="PROSITE" id="PS00211">
    <property type="entry name" value="ABC_TRANSPORTER_1"/>
    <property type="match status" value="1"/>
</dbReference>
<comment type="similarity">
    <text evidence="1">Belongs to the ABC transporter superfamily.</text>
</comment>
<dbReference type="HOGENOM" id="CLU_000604_1_22_5"/>
<dbReference type="STRING" id="1150469.RSPPHO_02680"/>
<dbReference type="GO" id="GO:0005524">
    <property type="term" value="F:ATP binding"/>
    <property type="evidence" value="ECO:0007669"/>
    <property type="project" value="UniProtKB-KW"/>
</dbReference>
<dbReference type="eggNOG" id="COG1122">
    <property type="taxonomic scope" value="Bacteria"/>
</dbReference>
<dbReference type="RefSeq" id="WP_014415936.1">
    <property type="nucleotide sequence ID" value="NC_017059.1"/>
</dbReference>
<dbReference type="InterPro" id="IPR003593">
    <property type="entry name" value="AAA+_ATPase"/>
</dbReference>
<dbReference type="GO" id="GO:0043190">
    <property type="term" value="C:ATP-binding cassette (ABC) transporter complex"/>
    <property type="evidence" value="ECO:0007669"/>
    <property type="project" value="TreeGrafter"/>
</dbReference>
<dbReference type="SMART" id="SM00382">
    <property type="entry name" value="AAA"/>
    <property type="match status" value="1"/>
</dbReference>